<dbReference type="SUPFAM" id="SSF55874">
    <property type="entry name" value="ATPase domain of HSP90 chaperone/DNA topoisomerase II/histidine kinase"/>
    <property type="match status" value="1"/>
</dbReference>
<organism evidence="11 12">
    <name type="scientific">Candidatus Dehalogenimonas loeffleri</name>
    <dbReference type="NCBI Taxonomy" id="3127115"/>
    <lineage>
        <taxon>Bacteria</taxon>
        <taxon>Bacillati</taxon>
        <taxon>Chloroflexota</taxon>
        <taxon>Dehalococcoidia</taxon>
        <taxon>Dehalococcoidales</taxon>
        <taxon>Dehalococcoidaceae</taxon>
        <taxon>Dehalogenimonas</taxon>
    </lineage>
</organism>
<dbReference type="CDD" id="cd00082">
    <property type="entry name" value="HisKA"/>
    <property type="match status" value="1"/>
</dbReference>
<dbReference type="SUPFAM" id="SSF55781">
    <property type="entry name" value="GAF domain-like"/>
    <property type="match status" value="1"/>
</dbReference>
<reference evidence="11 12" key="1">
    <citation type="submission" date="2024-03" db="EMBL/GenBank/DDBJ databases">
        <title>A Dehalogenimonas Isolated from Estuarine Sediments Dihaloeliminates Chlorinated Alkanes.</title>
        <authorList>
            <person name="Yang Y."/>
            <person name="Wang H."/>
        </authorList>
    </citation>
    <scope>NUCLEOTIDE SEQUENCE [LARGE SCALE GENOMIC DNA]</scope>
    <source>
        <strain evidence="11 12">W</strain>
    </source>
</reference>
<dbReference type="Gene3D" id="3.30.450.40">
    <property type="match status" value="1"/>
</dbReference>
<dbReference type="RefSeq" id="WP_338737235.1">
    <property type="nucleotide sequence ID" value="NZ_CP146612.1"/>
</dbReference>
<feature type="transmembrane region" description="Helical" evidence="7">
    <location>
        <begin position="12"/>
        <end position="33"/>
    </location>
</feature>
<proteinExistence type="predicted"/>
<dbReference type="PROSITE" id="PS50113">
    <property type="entry name" value="PAC"/>
    <property type="match status" value="1"/>
</dbReference>
<dbReference type="EC" id="2.7.13.3" evidence="2"/>
<dbReference type="CDD" id="cd00130">
    <property type="entry name" value="PAS"/>
    <property type="match status" value="2"/>
</dbReference>
<dbReference type="InterPro" id="IPR005467">
    <property type="entry name" value="His_kinase_dom"/>
</dbReference>
<evidence type="ECO:0000313" key="12">
    <source>
        <dbReference type="Proteomes" id="UP001375370"/>
    </source>
</evidence>
<comment type="catalytic activity">
    <reaction evidence="1">
        <text>ATP + protein L-histidine = ADP + protein N-phospho-L-histidine.</text>
        <dbReference type="EC" id="2.7.13.3"/>
    </reaction>
</comment>
<dbReference type="SMART" id="SM00388">
    <property type="entry name" value="HisKA"/>
    <property type="match status" value="1"/>
</dbReference>
<dbReference type="SMART" id="SM00086">
    <property type="entry name" value="PAC"/>
    <property type="match status" value="2"/>
</dbReference>
<dbReference type="InterPro" id="IPR029016">
    <property type="entry name" value="GAF-like_dom_sf"/>
</dbReference>
<dbReference type="Gene3D" id="1.10.287.130">
    <property type="match status" value="1"/>
</dbReference>
<evidence type="ECO:0000259" key="10">
    <source>
        <dbReference type="PROSITE" id="PS50113"/>
    </source>
</evidence>
<dbReference type="InterPro" id="IPR000700">
    <property type="entry name" value="PAS-assoc_C"/>
</dbReference>
<dbReference type="PROSITE" id="PS50109">
    <property type="entry name" value="HIS_KIN"/>
    <property type="match status" value="1"/>
</dbReference>
<evidence type="ECO:0000259" key="8">
    <source>
        <dbReference type="PROSITE" id="PS50109"/>
    </source>
</evidence>
<dbReference type="InterPro" id="IPR003661">
    <property type="entry name" value="HisK_dim/P_dom"/>
</dbReference>
<accession>A0ABZ2J9N0</accession>
<evidence type="ECO:0000256" key="2">
    <source>
        <dbReference type="ARBA" id="ARBA00012438"/>
    </source>
</evidence>
<keyword evidence="7" id="KW-0472">Membrane</keyword>
<dbReference type="InterPro" id="IPR003594">
    <property type="entry name" value="HATPase_dom"/>
</dbReference>
<dbReference type="Pfam" id="PF13188">
    <property type="entry name" value="PAS_8"/>
    <property type="match status" value="1"/>
</dbReference>
<dbReference type="Pfam" id="PF13426">
    <property type="entry name" value="PAS_9"/>
    <property type="match status" value="2"/>
</dbReference>
<dbReference type="EMBL" id="CP146612">
    <property type="protein sequence ID" value="WWX25095.1"/>
    <property type="molecule type" value="Genomic_DNA"/>
</dbReference>
<dbReference type="InterPro" id="IPR052162">
    <property type="entry name" value="Sensor_kinase/Photoreceptor"/>
</dbReference>
<dbReference type="NCBIfam" id="TIGR00229">
    <property type="entry name" value="sensory_box"/>
    <property type="match status" value="3"/>
</dbReference>
<feature type="domain" description="PAC" evidence="10">
    <location>
        <begin position="162"/>
        <end position="214"/>
    </location>
</feature>
<keyword evidence="3" id="KW-0597">Phosphoprotein</keyword>
<dbReference type="SUPFAM" id="SSF55785">
    <property type="entry name" value="PYP-like sensor domain (PAS domain)"/>
    <property type="match status" value="3"/>
</dbReference>
<dbReference type="PANTHER" id="PTHR43304">
    <property type="entry name" value="PHYTOCHROME-LIKE PROTEIN CPH1"/>
    <property type="match status" value="1"/>
</dbReference>
<dbReference type="Proteomes" id="UP001375370">
    <property type="component" value="Chromosome"/>
</dbReference>
<evidence type="ECO:0000313" key="11">
    <source>
        <dbReference type="EMBL" id="WWX25095.1"/>
    </source>
</evidence>
<dbReference type="InterPro" id="IPR035965">
    <property type="entry name" value="PAS-like_dom_sf"/>
</dbReference>
<dbReference type="InterPro" id="IPR000014">
    <property type="entry name" value="PAS"/>
</dbReference>
<dbReference type="Gene3D" id="3.30.565.10">
    <property type="entry name" value="Histidine kinase-like ATPase, C-terminal domain"/>
    <property type="match status" value="1"/>
</dbReference>
<name>A0ABZ2J9N0_9CHLR</name>
<evidence type="ECO:0000256" key="3">
    <source>
        <dbReference type="ARBA" id="ARBA00022553"/>
    </source>
</evidence>
<keyword evidence="6" id="KW-0902">Two-component regulatory system</keyword>
<dbReference type="InterPro" id="IPR036890">
    <property type="entry name" value="HATPase_C_sf"/>
</dbReference>
<dbReference type="SUPFAM" id="SSF47384">
    <property type="entry name" value="Homodimeric domain of signal transducing histidine kinase"/>
    <property type="match status" value="1"/>
</dbReference>
<keyword evidence="7" id="KW-1133">Transmembrane helix</keyword>
<feature type="domain" description="PAS" evidence="9">
    <location>
        <begin position="497"/>
        <end position="568"/>
    </location>
</feature>
<evidence type="ECO:0000256" key="1">
    <source>
        <dbReference type="ARBA" id="ARBA00000085"/>
    </source>
</evidence>
<dbReference type="SMART" id="SM00387">
    <property type="entry name" value="HATPase_c"/>
    <property type="match status" value="1"/>
</dbReference>
<dbReference type="Pfam" id="PF00512">
    <property type="entry name" value="HisKA"/>
    <property type="match status" value="1"/>
</dbReference>
<protein>
    <recommendedName>
        <fullName evidence="2">histidine kinase</fullName>
        <ecNumber evidence="2">2.7.13.3</ecNumber>
    </recommendedName>
</protein>
<feature type="domain" description="PAS" evidence="9">
    <location>
        <begin position="88"/>
        <end position="159"/>
    </location>
</feature>
<dbReference type="PRINTS" id="PR00344">
    <property type="entry name" value="BCTRLSENSOR"/>
</dbReference>
<evidence type="ECO:0000256" key="4">
    <source>
        <dbReference type="ARBA" id="ARBA00022679"/>
    </source>
</evidence>
<dbReference type="PROSITE" id="PS50112">
    <property type="entry name" value="PAS"/>
    <property type="match status" value="2"/>
</dbReference>
<dbReference type="InterPro" id="IPR001610">
    <property type="entry name" value="PAC"/>
</dbReference>
<dbReference type="PANTHER" id="PTHR43304:SF1">
    <property type="entry name" value="PAC DOMAIN-CONTAINING PROTEIN"/>
    <property type="match status" value="1"/>
</dbReference>
<evidence type="ECO:0000256" key="7">
    <source>
        <dbReference type="SAM" id="Phobius"/>
    </source>
</evidence>
<keyword evidence="4" id="KW-0808">Transferase</keyword>
<dbReference type="InterPro" id="IPR036097">
    <property type="entry name" value="HisK_dim/P_sf"/>
</dbReference>
<evidence type="ECO:0000256" key="5">
    <source>
        <dbReference type="ARBA" id="ARBA00022777"/>
    </source>
</evidence>
<sequence>MLQTDSGSTRLRSLSPLTITLIYLVVSVIWIVFSDRFVAMIVSDPGSIASLQTFKGLGFVVITAALLFFLIRSSMSRLRRSNQLLKQAEEKLRVMFDALTQGVVVTDLNGKIVEFNPAAFRMSCLDKPAELFGMSIYDFFTPESHSELTAGVRHTIREGESGVIEHDIIRPDGTSFPARYSSALLKGTEGSPWGIVTLLEDVSERRKHTEKIVYLNRVLSLIRDINQLIVQEEEETALLAKACRRTVQHPDYNVAWIALADTDGLLQPAVHAGELADYERCLQEFGSERVEDIHPVVRASYADSLLATAISMPLIVHNQVIGAFSICSANAQAFADQEEFDLIEEVSQDLSLGIEKIRKRAEAARHLAELARRNQFIETVTDNLPIGLAVNAPDQPFEYINRQFEAIYGWPAAIISDVTEFFKHVYPDPEYRHKIQQRIMSDINSGDPERMVWENIPIVHQDGSEHVISAINIPLPEQNLMISTVWDVTDRNRAQQDLALRARLLDASLDSIFVVEAGSRKFKYFNEQAHKSLGYTQSEFMDLTLDKIVAPENLSALPQNISRVLEQNSAVFETVHHHKDGHNVPVEIHAQKVDINGQTFMMGLARDITDRKAMQEKLIITDRLASVGELAAGIAHEINNPLTGVLGFAELLKEKTLPADIREDVNTIYSEAQRTVKVVRNMLTFARRHEAFKRPTQLNDVLTETFLLRAYEHKVNNIEVVLHLSPELPEIKADPAQMQQVFLNIIINAEYVMRESRNGGRLTVATEVAGSKIRVTLANTGPAISPEQQKHLFDPFFTTKPEGQGTGLGLSIVYGIVTSHGGTVRVKSAEGQDTAFIIELPLDPTVAAVQ</sequence>
<dbReference type="Pfam" id="PF02518">
    <property type="entry name" value="HATPase_c"/>
    <property type="match status" value="1"/>
</dbReference>
<keyword evidence="12" id="KW-1185">Reference proteome</keyword>
<dbReference type="Gene3D" id="3.30.450.20">
    <property type="entry name" value="PAS domain"/>
    <property type="match status" value="3"/>
</dbReference>
<evidence type="ECO:0000256" key="6">
    <source>
        <dbReference type="ARBA" id="ARBA00023012"/>
    </source>
</evidence>
<dbReference type="SMART" id="SM00091">
    <property type="entry name" value="PAS"/>
    <property type="match status" value="3"/>
</dbReference>
<evidence type="ECO:0000259" key="9">
    <source>
        <dbReference type="PROSITE" id="PS50112"/>
    </source>
</evidence>
<feature type="transmembrane region" description="Helical" evidence="7">
    <location>
        <begin position="53"/>
        <end position="71"/>
    </location>
</feature>
<keyword evidence="5" id="KW-0418">Kinase</keyword>
<keyword evidence="7" id="KW-0812">Transmembrane</keyword>
<gene>
    <name evidence="11" type="ORF">V8247_07495</name>
</gene>
<feature type="domain" description="Histidine kinase" evidence="8">
    <location>
        <begin position="633"/>
        <end position="844"/>
    </location>
</feature>
<dbReference type="InterPro" id="IPR004358">
    <property type="entry name" value="Sig_transdc_His_kin-like_C"/>
</dbReference>